<dbReference type="PANTHER" id="PTHR22953">
    <property type="entry name" value="ACID PHOSPHATASE RELATED"/>
    <property type="match status" value="1"/>
</dbReference>
<evidence type="ECO:0000259" key="6">
    <source>
        <dbReference type="Pfam" id="PF16656"/>
    </source>
</evidence>
<gene>
    <name evidence="8" type="ORF">HMPREF9448_00867</name>
</gene>
<dbReference type="SUPFAM" id="SSF56300">
    <property type="entry name" value="Metallo-dependent phosphatases"/>
    <property type="match status" value="1"/>
</dbReference>
<dbReference type="Gene3D" id="2.60.120.430">
    <property type="entry name" value="Galactose-binding lectin"/>
    <property type="match status" value="1"/>
</dbReference>
<feature type="domain" description="Calcineurin-like phosphoesterase" evidence="3">
    <location>
        <begin position="423"/>
        <end position="625"/>
    </location>
</feature>
<dbReference type="GO" id="GO:0008810">
    <property type="term" value="F:cellulase activity"/>
    <property type="evidence" value="ECO:0007669"/>
    <property type="project" value="InterPro"/>
</dbReference>
<dbReference type="STRING" id="742726.HMPREF9448_00867"/>
<dbReference type="Pfam" id="PF18962">
    <property type="entry name" value="Por_Secre_tail"/>
    <property type="match status" value="1"/>
</dbReference>
<dbReference type="GO" id="GO:0046872">
    <property type="term" value="F:metal ion binding"/>
    <property type="evidence" value="ECO:0007669"/>
    <property type="project" value="InterPro"/>
</dbReference>
<dbReference type="InterPro" id="IPR029052">
    <property type="entry name" value="Metallo-depent_PP-like"/>
</dbReference>
<dbReference type="InterPro" id="IPR012334">
    <property type="entry name" value="Pectin_lyas_fold"/>
</dbReference>
<dbReference type="InterPro" id="IPR011050">
    <property type="entry name" value="Pectin_lyase_fold/virulence"/>
</dbReference>
<keyword evidence="1 2" id="KW-0732">Signal</keyword>
<feature type="domain" description="Secretion system C-terminal sorting" evidence="7">
    <location>
        <begin position="1093"/>
        <end position="1161"/>
    </location>
</feature>
<dbReference type="InterPro" id="IPR008963">
    <property type="entry name" value="Purple_acid_Pase-like_N"/>
</dbReference>
<dbReference type="InterPro" id="IPR039331">
    <property type="entry name" value="PAPs-like"/>
</dbReference>
<evidence type="ECO:0000256" key="1">
    <source>
        <dbReference type="ARBA" id="ARBA00022729"/>
    </source>
</evidence>
<dbReference type="GeneID" id="77848177"/>
<dbReference type="GO" id="GO:0030245">
    <property type="term" value="P:cellulose catabolic process"/>
    <property type="evidence" value="ECO:0007669"/>
    <property type="project" value="InterPro"/>
</dbReference>
<dbReference type="SUPFAM" id="SSF51126">
    <property type="entry name" value="Pectin lyase-like"/>
    <property type="match status" value="1"/>
</dbReference>
<sequence>MKKFLLLSLFLSALYVRAAVVPVSGTETIADAVSSAVAGDIIELSEAVTYVGNVTIDKSLTLRAAEGLESAPIIQGKLSIKDGATIRGIVFDGASEVADAIRIDDTVTGAPVVISGCTVRNYTNRFVYVSLSGKIESLTIDDCMFIGADNSTTNKAIYASSAHTQVETLSVTNSTFLNFNTGSNYFFRINCGEELVLMPVVLIDHCTFYNCYDRRGVYLYNAGRSTIKNCISAFSERRDDTKSFTAYGDESIVKNVISYNVDLYGSAPKENIISKNPLFVDAENGNFQLYKDSPAVGAGDDGSDLGDPRWGVSTENAPVGELPYECFKKPYSMFPTTHSVRILWQTLDANPSGTVYYGKTPDLGQKVTAETGWNVDGEGFVHVIELTGLEPFTEYYYQVGDESRRYETICTAKTAPEKGTDFRLIAFSDVHDNDEKIWQNSAPIMLGVDPDMWITIGDLVNKGDMRTWNSAFFIPGESMLTAKTLTSVIGNHETMDKSDENGPTTYYDYFSVPSHGYIDTDERIDPRGESYFAMDYGDVKIIGCNWNEGKDDPSFATGSKQLTWLDEQLTNADSKWIFIFAHVNVYSTSYHGQWSASQKEYIAPLLEKHALAGKHILVFGGDEHNFEHLYKAGVHYLRPGAMNGSNRDQYNMVDKPYSLMFNKIAGFSTIDVSENGEKVKLIACDRDGNEFYSYEFTRSGGLKPSLYITEPNGNNDPVTDSFKIKWTCFDPQGTAKINLYYSLDSVNGTSIVTGLSSDIQAIDSYDWNVRNLQPKGDYWIYGTIDDGVNAPVRAYAKGKVSVVWDTTPPPAPSEFTGNFVDGRITLSWKNPVYEIPVNITVDDFENGITSVEGVGDSGGRGSLEEVDGYEGKALQMTYDIDKAWGEYAAVLVFEKARDFSDSPYLEFWYKGDGSSRTLRLIVKEDNDLDGNADDWWYNETLPLNSTEWKKAKIDIRTFQAFDWHPNTSKKCDALRVISLDFVVPSSAPCSGGVLALDDIAMTGLINPAPDFEATTIVRRNDRFAADETDGEIVYDGEGECYTDSELEKATYYYAAFSHDDLKNYSAFTEAATWKYTVTTGVDGNKRVDFTVAPNPVREYVTVTFPGDSVSELSVINSQGEIVMREKLKESVTSLPVEGLSPGIYLVSVKSSGQIYNRKIVVE</sequence>
<keyword evidence="9" id="KW-1185">Reference proteome</keyword>
<feature type="domain" description="Purple acid phosphatase N-terminal" evidence="6">
    <location>
        <begin position="336"/>
        <end position="408"/>
    </location>
</feature>
<proteinExistence type="predicted"/>
<dbReference type="InterPro" id="IPR004843">
    <property type="entry name" value="Calcineurin-like_PHP"/>
</dbReference>
<dbReference type="InterPro" id="IPR015914">
    <property type="entry name" value="PAPs_N"/>
</dbReference>
<evidence type="ECO:0000256" key="2">
    <source>
        <dbReference type="SAM" id="SignalP"/>
    </source>
</evidence>
<evidence type="ECO:0000259" key="4">
    <source>
        <dbReference type="Pfam" id="PF03425"/>
    </source>
</evidence>
<evidence type="ECO:0000259" key="3">
    <source>
        <dbReference type="Pfam" id="PF00149"/>
    </source>
</evidence>
<dbReference type="InterPro" id="IPR005087">
    <property type="entry name" value="CBM11"/>
</dbReference>
<dbReference type="CDD" id="cd00838">
    <property type="entry name" value="MPP_superfamily"/>
    <property type="match status" value="1"/>
</dbReference>
<dbReference type="Gene3D" id="2.160.20.10">
    <property type="entry name" value="Single-stranded right-handed beta-helix, Pectin lyase-like"/>
    <property type="match status" value="1"/>
</dbReference>
<evidence type="ECO:0000259" key="7">
    <source>
        <dbReference type="Pfam" id="PF18962"/>
    </source>
</evidence>
<dbReference type="Gene3D" id="2.60.40.380">
    <property type="entry name" value="Purple acid phosphatase-like, N-terminal"/>
    <property type="match status" value="1"/>
</dbReference>
<protein>
    <submittedName>
        <fullName evidence="8">Por secretion system C-terminal sorting domain-containing protein</fullName>
    </submittedName>
</protein>
<feature type="signal peptide" evidence="2">
    <location>
        <begin position="1"/>
        <end position="18"/>
    </location>
</feature>
<dbReference type="Gene3D" id="3.60.21.10">
    <property type="match status" value="1"/>
</dbReference>
<dbReference type="PANTHER" id="PTHR22953:SF153">
    <property type="entry name" value="PURPLE ACID PHOSPHATASE"/>
    <property type="match status" value="1"/>
</dbReference>
<dbReference type="RefSeq" id="WP_008861361.1">
    <property type="nucleotide sequence ID" value="NZ_JH815203.1"/>
</dbReference>
<dbReference type="NCBIfam" id="TIGR04183">
    <property type="entry name" value="Por_Secre_tail"/>
    <property type="match status" value="1"/>
</dbReference>
<organism evidence="8 9">
    <name type="scientific">Barnesiella intestinihominis YIT 11860</name>
    <dbReference type="NCBI Taxonomy" id="742726"/>
    <lineage>
        <taxon>Bacteria</taxon>
        <taxon>Pseudomonadati</taxon>
        <taxon>Bacteroidota</taxon>
        <taxon>Bacteroidia</taxon>
        <taxon>Bacteroidales</taxon>
        <taxon>Barnesiellaceae</taxon>
        <taxon>Barnesiella</taxon>
    </lineage>
</organism>
<dbReference type="Proteomes" id="UP000006044">
    <property type="component" value="Unassembled WGS sequence"/>
</dbReference>
<dbReference type="GO" id="GO:0003993">
    <property type="term" value="F:acid phosphatase activity"/>
    <property type="evidence" value="ECO:0007669"/>
    <property type="project" value="InterPro"/>
</dbReference>
<dbReference type="SUPFAM" id="SSF49363">
    <property type="entry name" value="Purple acid phosphatase, N-terminal domain"/>
    <property type="match status" value="1"/>
</dbReference>
<dbReference type="eggNOG" id="COG1409">
    <property type="taxonomic scope" value="Bacteria"/>
</dbReference>
<dbReference type="HOGENOM" id="CLU_275053_0_0_10"/>
<dbReference type="Pfam" id="PF00149">
    <property type="entry name" value="Metallophos"/>
    <property type="match status" value="1"/>
</dbReference>
<evidence type="ECO:0000313" key="9">
    <source>
        <dbReference type="Proteomes" id="UP000006044"/>
    </source>
</evidence>
<reference evidence="8 9" key="1">
    <citation type="submission" date="2012-08" db="EMBL/GenBank/DDBJ databases">
        <title>The Genome Sequence of Barnesiella intestinihominis YIT 11860.</title>
        <authorList>
            <consortium name="The Broad Institute Genome Sequencing Platform"/>
            <person name="Earl A."/>
            <person name="Ward D."/>
            <person name="Feldgarden M."/>
            <person name="Gevers D."/>
            <person name="Morotomi M."/>
            <person name="Walker B."/>
            <person name="Young S.K."/>
            <person name="Zeng Q."/>
            <person name="Gargeya S."/>
            <person name="Fitzgerald M."/>
            <person name="Haas B."/>
            <person name="Abouelleil A."/>
            <person name="Alvarado L."/>
            <person name="Arachchi H.M."/>
            <person name="Berlin A.M."/>
            <person name="Chapman S.B."/>
            <person name="Goldberg J."/>
            <person name="Griggs A."/>
            <person name="Gujja S."/>
            <person name="Hansen M."/>
            <person name="Howarth C."/>
            <person name="Imamovic A."/>
            <person name="Larimer J."/>
            <person name="McCowen C."/>
            <person name="Montmayeur A."/>
            <person name="Murphy C."/>
            <person name="Neiman D."/>
            <person name="Pearson M."/>
            <person name="Priest M."/>
            <person name="Roberts A."/>
            <person name="Saif S."/>
            <person name="Shea T."/>
            <person name="Sisk P."/>
            <person name="Sykes S."/>
            <person name="Wortman J."/>
            <person name="Nusbaum C."/>
            <person name="Birren B."/>
        </authorList>
    </citation>
    <scope>NUCLEOTIDE SEQUENCE [LARGE SCALE GENOMIC DNA]</scope>
    <source>
        <strain evidence="8 9">YIT 11860</strain>
    </source>
</reference>
<name>K0X0Y0_9BACT</name>
<dbReference type="InterPro" id="IPR026444">
    <property type="entry name" value="Secre_tail"/>
</dbReference>
<evidence type="ECO:0000313" key="8">
    <source>
        <dbReference type="EMBL" id="EJZ65137.1"/>
    </source>
</evidence>
<dbReference type="EMBL" id="ADLE01000007">
    <property type="protein sequence ID" value="EJZ65137.1"/>
    <property type="molecule type" value="Genomic_DNA"/>
</dbReference>
<comment type="caution">
    <text evidence="8">The sequence shown here is derived from an EMBL/GenBank/DDBJ whole genome shotgun (WGS) entry which is preliminary data.</text>
</comment>
<dbReference type="AlphaFoldDB" id="K0X0Y0"/>
<dbReference type="Pfam" id="PF16318">
    <property type="entry name" value="DUF4957"/>
    <property type="match status" value="1"/>
</dbReference>
<feature type="chain" id="PRO_5003843311" evidence="2">
    <location>
        <begin position="19"/>
        <end position="1162"/>
    </location>
</feature>
<dbReference type="Pfam" id="PF16656">
    <property type="entry name" value="Pur_ac_phosph_N"/>
    <property type="match status" value="1"/>
</dbReference>
<dbReference type="SUPFAM" id="SSF49785">
    <property type="entry name" value="Galactose-binding domain-like"/>
    <property type="match status" value="1"/>
</dbReference>
<dbReference type="InterPro" id="IPR008979">
    <property type="entry name" value="Galactose-bd-like_sf"/>
</dbReference>
<evidence type="ECO:0000259" key="5">
    <source>
        <dbReference type="Pfam" id="PF16318"/>
    </source>
</evidence>
<feature type="domain" description="DUF4957" evidence="5">
    <location>
        <begin position="51"/>
        <end position="177"/>
    </location>
</feature>
<accession>K0X0Y0</accession>
<dbReference type="InterPro" id="IPR032530">
    <property type="entry name" value="DUF4957"/>
</dbReference>
<feature type="domain" description="CBM11" evidence="4">
    <location>
        <begin position="840"/>
        <end position="999"/>
    </location>
</feature>
<dbReference type="Pfam" id="PF03425">
    <property type="entry name" value="CBM_11"/>
    <property type="match status" value="1"/>
</dbReference>